<dbReference type="EMBL" id="QSTL01000001">
    <property type="protein sequence ID" value="RGM58728.1"/>
    <property type="molecule type" value="Genomic_DNA"/>
</dbReference>
<accession>A0A3E4XRT2</accession>
<reference evidence="1 2" key="1">
    <citation type="submission" date="2018-08" db="EMBL/GenBank/DDBJ databases">
        <title>A genome reference for cultivated species of the human gut microbiota.</title>
        <authorList>
            <person name="Zou Y."/>
            <person name="Xue W."/>
            <person name="Luo G."/>
        </authorList>
    </citation>
    <scope>NUCLEOTIDE SEQUENCE [LARGE SCALE GENOMIC DNA]</scope>
    <source>
        <strain evidence="1 2">OM07-9</strain>
    </source>
</reference>
<evidence type="ECO:0000313" key="2">
    <source>
        <dbReference type="Proteomes" id="UP000261295"/>
    </source>
</evidence>
<organism evidence="1 2">
    <name type="scientific">Bacteroides uniformis</name>
    <dbReference type="NCBI Taxonomy" id="820"/>
    <lineage>
        <taxon>Bacteria</taxon>
        <taxon>Pseudomonadati</taxon>
        <taxon>Bacteroidota</taxon>
        <taxon>Bacteroidia</taxon>
        <taxon>Bacteroidales</taxon>
        <taxon>Bacteroidaceae</taxon>
        <taxon>Bacteroides</taxon>
    </lineage>
</organism>
<name>A0A3E4XRT2_BACUN</name>
<proteinExistence type="predicted"/>
<dbReference type="Proteomes" id="UP000261295">
    <property type="component" value="Unassembled WGS sequence"/>
</dbReference>
<protein>
    <submittedName>
        <fullName evidence="1">Uncharacterized protein</fullName>
    </submittedName>
</protein>
<comment type="caution">
    <text evidence="1">The sequence shown here is derived from an EMBL/GenBank/DDBJ whole genome shotgun (WGS) entry which is preliminary data.</text>
</comment>
<evidence type="ECO:0000313" key="1">
    <source>
        <dbReference type="EMBL" id="RGM58728.1"/>
    </source>
</evidence>
<sequence>MQYFALSPLGGKRGAAKVLLRLFLLMAFFGLRRLFPVSFLFKKNSSSDARLCLYMLGHTADIQYLYGVIINQ</sequence>
<gene>
    <name evidence="1" type="ORF">DXC07_00760</name>
</gene>
<dbReference type="AlphaFoldDB" id="A0A3E4XRT2"/>